<dbReference type="GO" id="GO:0020037">
    <property type="term" value="F:heme binding"/>
    <property type="evidence" value="ECO:0007669"/>
    <property type="project" value="InterPro"/>
</dbReference>
<evidence type="ECO:0000259" key="2">
    <source>
        <dbReference type="PROSITE" id="PS50125"/>
    </source>
</evidence>
<dbReference type="Gene3D" id="1.10.490.10">
    <property type="entry name" value="Globins"/>
    <property type="match status" value="1"/>
</dbReference>
<evidence type="ECO:0000313" key="5">
    <source>
        <dbReference type="Proteomes" id="UP000468531"/>
    </source>
</evidence>
<feature type="domain" description="2Fe-2S ferredoxin-type" evidence="3">
    <location>
        <begin position="10"/>
        <end position="107"/>
    </location>
</feature>
<dbReference type="InterPro" id="IPR012292">
    <property type="entry name" value="Globin/Proto"/>
</dbReference>
<dbReference type="CDD" id="cd07302">
    <property type="entry name" value="CHD"/>
    <property type="match status" value="1"/>
</dbReference>
<dbReference type="Gene3D" id="3.30.70.1230">
    <property type="entry name" value="Nucleotide cyclase"/>
    <property type="match status" value="1"/>
</dbReference>
<organism evidence="4 5">
    <name type="scientific">Bradyrhizobium uaiense</name>
    <dbReference type="NCBI Taxonomy" id="2594946"/>
    <lineage>
        <taxon>Bacteria</taxon>
        <taxon>Pseudomonadati</taxon>
        <taxon>Pseudomonadota</taxon>
        <taxon>Alphaproteobacteria</taxon>
        <taxon>Hyphomicrobiales</taxon>
        <taxon>Nitrobacteraceae</taxon>
        <taxon>Bradyrhizobium</taxon>
    </lineage>
</organism>
<dbReference type="InterPro" id="IPR012675">
    <property type="entry name" value="Beta-grasp_dom_sf"/>
</dbReference>
<dbReference type="GO" id="GO:0019825">
    <property type="term" value="F:oxygen binding"/>
    <property type="evidence" value="ECO:0007669"/>
    <property type="project" value="InterPro"/>
</dbReference>
<dbReference type="CDD" id="cd00207">
    <property type="entry name" value="fer2"/>
    <property type="match status" value="1"/>
</dbReference>
<dbReference type="InterPro" id="IPR009050">
    <property type="entry name" value="Globin-like_sf"/>
</dbReference>
<dbReference type="Proteomes" id="UP000468531">
    <property type="component" value="Unassembled WGS sequence"/>
</dbReference>
<dbReference type="Pfam" id="PF00042">
    <property type="entry name" value="Globin"/>
    <property type="match status" value="1"/>
</dbReference>
<dbReference type="Pfam" id="PF00111">
    <property type="entry name" value="Fer2"/>
    <property type="match status" value="1"/>
</dbReference>
<protein>
    <submittedName>
        <fullName evidence="4">2Fe-2S iron-sulfur cluster binding domain-containing protein</fullName>
    </submittedName>
</protein>
<dbReference type="PANTHER" id="PTHR43081:SF1">
    <property type="entry name" value="ADENYLATE CYCLASE, TERMINAL-DIFFERENTIATION SPECIFIC"/>
    <property type="match status" value="1"/>
</dbReference>
<dbReference type="Gene3D" id="3.10.20.30">
    <property type="match status" value="1"/>
</dbReference>
<sequence length="462" mass="50636">MSHSEIVMVHKVTYFHEVAIEAADGQTLLDASIKNRIPHHHQCGALARCTTCRVQILDGLSHVSARTHLEERVASERGWDEFTRLACQAKVHGNVVARRLLQSPQDVIVLDLEERNAVSGVEERELEVAVLFCDIRNFTGQTEKSLPYDVVYYLNGHFAAAAEVVLNNNGLVDKYIGDGILAVFGIRGESPEVACRNAVRAAIGMQDAARRLSPVFERDLNISLRIGVGVHFGPVILGRVGHPGKRQITVIGNTVNTASRIERMTKELDAPILLSDSVVTHLPGALRLGPATRLQLRGKSEVAELCRCDGFSKPDPVLLVQSSFNQIATRLIAFGNRFYAILFDHYPELRPLFADDINVQTRMLTSMLSSLVKGLNRTPEISGGLRALGRRHDAYQATLADYSKVANALLLTLEEFLGEDFTTDVRDAWIAVYGTISSLMIEGTEGRRAPGGGGLGSRAVLN</sequence>
<dbReference type="InterPro" id="IPR001054">
    <property type="entry name" value="A/G_cyclase"/>
</dbReference>
<dbReference type="SMART" id="SM00044">
    <property type="entry name" value="CYCc"/>
    <property type="match status" value="1"/>
</dbReference>
<dbReference type="GO" id="GO:0004016">
    <property type="term" value="F:adenylate cyclase activity"/>
    <property type="evidence" value="ECO:0007669"/>
    <property type="project" value="UniProtKB-ARBA"/>
</dbReference>
<dbReference type="PROSITE" id="PS01033">
    <property type="entry name" value="GLOBIN"/>
    <property type="match status" value="1"/>
</dbReference>
<evidence type="ECO:0000259" key="1">
    <source>
        <dbReference type="PROSITE" id="PS01033"/>
    </source>
</evidence>
<dbReference type="InterPro" id="IPR036010">
    <property type="entry name" value="2Fe-2S_ferredoxin-like_sf"/>
</dbReference>
<name>A0A6P1B8H4_9BRAD</name>
<dbReference type="GO" id="GO:0006171">
    <property type="term" value="P:cAMP biosynthetic process"/>
    <property type="evidence" value="ECO:0007669"/>
    <property type="project" value="TreeGrafter"/>
</dbReference>
<feature type="domain" description="Globin" evidence="1">
    <location>
        <begin position="310"/>
        <end position="445"/>
    </location>
</feature>
<dbReference type="InterPro" id="IPR000971">
    <property type="entry name" value="Globin"/>
</dbReference>
<accession>A0A6P1B8H4</accession>
<reference evidence="4 5" key="1">
    <citation type="journal article" date="2020" name="Arch. Microbiol.">
        <title>Bradyrhizobium uaiense sp. nov., a new highly efficient cowpea symbiont.</title>
        <authorList>
            <person name="Cabral Michel D."/>
            <person name="Azarias Guimaraes A."/>
            <person name="Martins da Costa E."/>
            <person name="Soares de Carvalho T."/>
            <person name="Balsanelli E."/>
            <person name="Willems A."/>
            <person name="Maltempi de Souza E."/>
            <person name="de Souza Moreira F.M."/>
        </authorList>
    </citation>
    <scope>NUCLEOTIDE SEQUENCE [LARGE SCALE GENOMIC DNA]</scope>
    <source>
        <strain evidence="4 5">UFLA 03-164</strain>
    </source>
</reference>
<dbReference type="PANTHER" id="PTHR43081">
    <property type="entry name" value="ADENYLATE CYCLASE, TERMINAL-DIFFERENTIATION SPECIFIC-RELATED"/>
    <property type="match status" value="1"/>
</dbReference>
<dbReference type="GO" id="GO:0035556">
    <property type="term" value="P:intracellular signal transduction"/>
    <property type="evidence" value="ECO:0007669"/>
    <property type="project" value="InterPro"/>
</dbReference>
<dbReference type="GO" id="GO:0051536">
    <property type="term" value="F:iron-sulfur cluster binding"/>
    <property type="evidence" value="ECO:0007669"/>
    <property type="project" value="InterPro"/>
</dbReference>
<feature type="domain" description="Guanylate cyclase" evidence="2">
    <location>
        <begin position="129"/>
        <end position="262"/>
    </location>
</feature>
<dbReference type="InterPro" id="IPR001041">
    <property type="entry name" value="2Fe-2S_ferredoxin-type"/>
</dbReference>
<evidence type="ECO:0000313" key="4">
    <source>
        <dbReference type="EMBL" id="NEU94673.1"/>
    </source>
</evidence>
<evidence type="ECO:0000259" key="3">
    <source>
        <dbReference type="PROSITE" id="PS51085"/>
    </source>
</evidence>
<gene>
    <name evidence="4" type="ORF">FNJ47_02220</name>
</gene>
<dbReference type="InterPro" id="IPR050697">
    <property type="entry name" value="Adenylyl/Guanylyl_Cyclase_3/4"/>
</dbReference>
<comment type="caution">
    <text evidence="4">The sequence shown here is derived from an EMBL/GenBank/DDBJ whole genome shotgun (WGS) entry which is preliminary data.</text>
</comment>
<dbReference type="InterPro" id="IPR029787">
    <property type="entry name" value="Nucleotide_cyclase"/>
</dbReference>
<dbReference type="AlphaFoldDB" id="A0A6P1B8H4"/>
<dbReference type="SUPFAM" id="SSF55073">
    <property type="entry name" value="Nucleotide cyclase"/>
    <property type="match status" value="1"/>
</dbReference>
<dbReference type="EMBL" id="VKHP01000005">
    <property type="protein sequence ID" value="NEU94673.1"/>
    <property type="molecule type" value="Genomic_DNA"/>
</dbReference>
<dbReference type="Pfam" id="PF00211">
    <property type="entry name" value="Guanylate_cyc"/>
    <property type="match status" value="1"/>
</dbReference>
<proteinExistence type="predicted"/>
<dbReference type="SUPFAM" id="SSF54292">
    <property type="entry name" value="2Fe-2S ferredoxin-like"/>
    <property type="match status" value="1"/>
</dbReference>
<dbReference type="SUPFAM" id="SSF46458">
    <property type="entry name" value="Globin-like"/>
    <property type="match status" value="1"/>
</dbReference>
<dbReference type="PROSITE" id="PS51085">
    <property type="entry name" value="2FE2S_FER_2"/>
    <property type="match status" value="1"/>
</dbReference>
<dbReference type="PROSITE" id="PS50125">
    <property type="entry name" value="GUANYLATE_CYCLASE_2"/>
    <property type="match status" value="1"/>
</dbReference>
<keyword evidence="5" id="KW-1185">Reference proteome</keyword>